<organism evidence="1 2">
    <name type="scientific">Trifolium pratense</name>
    <name type="common">Red clover</name>
    <dbReference type="NCBI Taxonomy" id="57577"/>
    <lineage>
        <taxon>Eukaryota</taxon>
        <taxon>Viridiplantae</taxon>
        <taxon>Streptophyta</taxon>
        <taxon>Embryophyta</taxon>
        <taxon>Tracheophyta</taxon>
        <taxon>Spermatophyta</taxon>
        <taxon>Magnoliopsida</taxon>
        <taxon>eudicotyledons</taxon>
        <taxon>Gunneridae</taxon>
        <taxon>Pentapetalae</taxon>
        <taxon>rosids</taxon>
        <taxon>fabids</taxon>
        <taxon>Fabales</taxon>
        <taxon>Fabaceae</taxon>
        <taxon>Papilionoideae</taxon>
        <taxon>50 kb inversion clade</taxon>
        <taxon>NPAAA clade</taxon>
        <taxon>Hologalegina</taxon>
        <taxon>IRL clade</taxon>
        <taxon>Trifolieae</taxon>
        <taxon>Trifolium</taxon>
    </lineage>
</organism>
<keyword evidence="2" id="KW-1185">Reference proteome</keyword>
<comment type="caution">
    <text evidence="1">The sequence shown here is derived from an EMBL/GenBank/DDBJ whole genome shotgun (WGS) entry which is preliminary data.</text>
</comment>
<name>A0ACB0J0N2_TRIPR</name>
<accession>A0ACB0J0N2</accession>
<reference evidence="1" key="1">
    <citation type="submission" date="2023-10" db="EMBL/GenBank/DDBJ databases">
        <authorList>
            <person name="Rodriguez Cubillos JULIANA M."/>
            <person name="De Vega J."/>
        </authorList>
    </citation>
    <scope>NUCLEOTIDE SEQUENCE</scope>
</reference>
<gene>
    <name evidence="1" type="ORF">MILVUS5_LOCUS8007</name>
</gene>
<proteinExistence type="predicted"/>
<evidence type="ECO:0000313" key="1">
    <source>
        <dbReference type="EMBL" id="CAJ2637681.1"/>
    </source>
</evidence>
<dbReference type="EMBL" id="CASHSV030000013">
    <property type="protein sequence ID" value="CAJ2637681.1"/>
    <property type="molecule type" value="Genomic_DNA"/>
</dbReference>
<protein>
    <submittedName>
        <fullName evidence="1">Uncharacterized protein</fullName>
    </submittedName>
</protein>
<sequence length="91" mass="10706">MKDESGERGRRGRSKSVQMIKKQLPLRCSIYSSFSFRTKVTKFYTNTLSKILSTQRSNERNSEEKCMFCEPSLFVIAFHSMQFTFQQFSLV</sequence>
<evidence type="ECO:0000313" key="2">
    <source>
        <dbReference type="Proteomes" id="UP001177021"/>
    </source>
</evidence>
<dbReference type="Proteomes" id="UP001177021">
    <property type="component" value="Unassembled WGS sequence"/>
</dbReference>